<dbReference type="EMBL" id="QJKJ01005339">
    <property type="protein sequence ID" value="RDX90629.1"/>
    <property type="molecule type" value="Genomic_DNA"/>
</dbReference>
<reference evidence="3" key="1">
    <citation type="submission" date="2018-05" db="EMBL/GenBank/DDBJ databases">
        <title>Draft genome of Mucuna pruriens seed.</title>
        <authorList>
            <person name="Nnadi N.E."/>
            <person name="Vos R."/>
            <person name="Hasami M.H."/>
            <person name="Devisetty U.K."/>
            <person name="Aguiy J.C."/>
        </authorList>
    </citation>
    <scope>NUCLEOTIDE SEQUENCE [LARGE SCALE GENOMIC DNA]</scope>
    <source>
        <strain evidence="3">JCA_2017</strain>
    </source>
</reference>
<gene>
    <name evidence="3" type="primary">LBD24</name>
    <name evidence="3" type="ORF">CR513_27484</name>
</gene>
<dbReference type="PROSITE" id="PS50891">
    <property type="entry name" value="LOB"/>
    <property type="match status" value="1"/>
</dbReference>
<keyword evidence="4" id="KW-1185">Reference proteome</keyword>
<dbReference type="Proteomes" id="UP000257109">
    <property type="component" value="Unassembled WGS sequence"/>
</dbReference>
<evidence type="ECO:0000259" key="2">
    <source>
        <dbReference type="PROSITE" id="PS50891"/>
    </source>
</evidence>
<comment type="similarity">
    <text evidence="1">Belongs to the LOB domain-containing protein family.</text>
</comment>
<protein>
    <submittedName>
        <fullName evidence="3">LOB domain-containing protein 24</fullName>
    </submittedName>
</protein>
<dbReference type="Pfam" id="PF03195">
    <property type="entry name" value="LOB"/>
    <property type="match status" value="1"/>
</dbReference>
<comment type="caution">
    <text evidence="3">The sequence shown here is derived from an EMBL/GenBank/DDBJ whole genome shotgun (WGS) entry which is preliminary data.</text>
</comment>
<evidence type="ECO:0000313" key="3">
    <source>
        <dbReference type="EMBL" id="RDX90629.1"/>
    </source>
</evidence>
<accession>A0A371GJ90</accession>
<dbReference type="AlphaFoldDB" id="A0A371GJ90"/>
<dbReference type="OrthoDB" id="684652at2759"/>
<proteinExistence type="inferred from homology"/>
<dbReference type="PANTHER" id="PTHR31301:SF120">
    <property type="entry name" value="LOB DOMAIN-CONTAINING PROTEIN 23-RELATED"/>
    <property type="match status" value="1"/>
</dbReference>
<dbReference type="PANTHER" id="PTHR31301">
    <property type="entry name" value="LOB DOMAIN-CONTAINING PROTEIN 4-RELATED"/>
    <property type="match status" value="1"/>
</dbReference>
<evidence type="ECO:0000256" key="1">
    <source>
        <dbReference type="ARBA" id="ARBA00005474"/>
    </source>
</evidence>
<sequence length="146" mass="16886">MISGRCAACRNQRRKCPSDCIFSPYFPSNDPQRYASVRRIYGGSNVGKMLKQIPLYVRAHAADSLYYEAQCRIQDPIYGCYGIISRLVQQIHNTETELVKIQAQNSILKLQNPQVEYVINMDDLFAQRNMGQFQFGDHSSQTHWFK</sequence>
<feature type="non-terminal residue" evidence="3">
    <location>
        <position position="146"/>
    </location>
</feature>
<name>A0A371GJ90_MUCPR</name>
<dbReference type="InterPro" id="IPR004883">
    <property type="entry name" value="LOB"/>
</dbReference>
<evidence type="ECO:0000313" key="4">
    <source>
        <dbReference type="Proteomes" id="UP000257109"/>
    </source>
</evidence>
<organism evidence="3 4">
    <name type="scientific">Mucuna pruriens</name>
    <name type="common">Velvet bean</name>
    <name type="synonym">Dolichos pruriens</name>
    <dbReference type="NCBI Taxonomy" id="157652"/>
    <lineage>
        <taxon>Eukaryota</taxon>
        <taxon>Viridiplantae</taxon>
        <taxon>Streptophyta</taxon>
        <taxon>Embryophyta</taxon>
        <taxon>Tracheophyta</taxon>
        <taxon>Spermatophyta</taxon>
        <taxon>Magnoliopsida</taxon>
        <taxon>eudicotyledons</taxon>
        <taxon>Gunneridae</taxon>
        <taxon>Pentapetalae</taxon>
        <taxon>rosids</taxon>
        <taxon>fabids</taxon>
        <taxon>Fabales</taxon>
        <taxon>Fabaceae</taxon>
        <taxon>Papilionoideae</taxon>
        <taxon>50 kb inversion clade</taxon>
        <taxon>NPAAA clade</taxon>
        <taxon>indigoferoid/millettioid clade</taxon>
        <taxon>Phaseoleae</taxon>
        <taxon>Mucuna</taxon>
    </lineage>
</organism>
<dbReference type="STRING" id="157652.A0A371GJ90"/>
<feature type="domain" description="LOB" evidence="2">
    <location>
        <begin position="4"/>
        <end position="105"/>
    </location>
</feature>